<dbReference type="InterPro" id="IPR035952">
    <property type="entry name" value="Rhomboid-like_sf"/>
</dbReference>
<dbReference type="PANTHER" id="PTHR43731">
    <property type="entry name" value="RHOMBOID PROTEASE"/>
    <property type="match status" value="1"/>
</dbReference>
<organism evidence="7 8">
    <name type="scientific">Gleimia europaea ACS-120-V-Col10b</name>
    <dbReference type="NCBI Taxonomy" id="883069"/>
    <lineage>
        <taxon>Bacteria</taxon>
        <taxon>Bacillati</taxon>
        <taxon>Actinomycetota</taxon>
        <taxon>Actinomycetes</taxon>
        <taxon>Actinomycetales</taxon>
        <taxon>Actinomycetaceae</taxon>
        <taxon>Gleimia</taxon>
    </lineage>
</organism>
<evidence type="ECO:0000313" key="7">
    <source>
        <dbReference type="EMBL" id="EPD31511.1"/>
    </source>
</evidence>
<accession>A0A9W5RFJ5</accession>
<proteinExistence type="predicted"/>
<evidence type="ECO:0000256" key="1">
    <source>
        <dbReference type="ARBA" id="ARBA00004141"/>
    </source>
</evidence>
<name>A0A9W5RFJ5_9ACTO</name>
<dbReference type="GO" id="GO:0004252">
    <property type="term" value="F:serine-type endopeptidase activity"/>
    <property type="evidence" value="ECO:0007669"/>
    <property type="project" value="InterPro"/>
</dbReference>
<protein>
    <recommendedName>
        <fullName evidence="6">Peptidase S54 rhomboid domain-containing protein</fullName>
    </recommendedName>
</protein>
<feature type="transmembrane region" description="Helical" evidence="5">
    <location>
        <begin position="156"/>
        <end position="175"/>
    </location>
</feature>
<dbReference type="OrthoDB" id="465874at2"/>
<feature type="transmembrane region" description="Helical" evidence="5">
    <location>
        <begin position="63"/>
        <end position="88"/>
    </location>
</feature>
<dbReference type="PANTHER" id="PTHR43731:SF9">
    <property type="entry name" value="SLR1461 PROTEIN"/>
    <property type="match status" value="1"/>
</dbReference>
<evidence type="ECO:0000313" key="8">
    <source>
        <dbReference type="Proteomes" id="UP000014387"/>
    </source>
</evidence>
<evidence type="ECO:0000256" key="3">
    <source>
        <dbReference type="ARBA" id="ARBA00022989"/>
    </source>
</evidence>
<keyword evidence="3 5" id="KW-1133">Transmembrane helix</keyword>
<dbReference type="Gene3D" id="1.20.1540.10">
    <property type="entry name" value="Rhomboid-like"/>
    <property type="match status" value="1"/>
</dbReference>
<dbReference type="InterPro" id="IPR022764">
    <property type="entry name" value="Peptidase_S54_rhomboid_dom"/>
</dbReference>
<evidence type="ECO:0000259" key="6">
    <source>
        <dbReference type="Pfam" id="PF01694"/>
    </source>
</evidence>
<dbReference type="GO" id="GO:0016020">
    <property type="term" value="C:membrane"/>
    <property type="evidence" value="ECO:0007669"/>
    <property type="project" value="UniProtKB-SubCell"/>
</dbReference>
<feature type="transmembrane region" description="Helical" evidence="5">
    <location>
        <begin position="125"/>
        <end position="144"/>
    </location>
</feature>
<feature type="domain" description="Peptidase S54 rhomboid" evidence="6">
    <location>
        <begin position="62"/>
        <end position="197"/>
    </location>
</feature>
<evidence type="ECO:0000256" key="4">
    <source>
        <dbReference type="ARBA" id="ARBA00023136"/>
    </source>
</evidence>
<dbReference type="Proteomes" id="UP000014387">
    <property type="component" value="Unassembled WGS sequence"/>
</dbReference>
<gene>
    <name evidence="7" type="ORF">HMPREF9238_01287</name>
</gene>
<dbReference type="SUPFAM" id="SSF144091">
    <property type="entry name" value="Rhomboid-like"/>
    <property type="match status" value="1"/>
</dbReference>
<dbReference type="RefSeq" id="WP_016444621.1">
    <property type="nucleotide sequence ID" value="NZ_KE150266.1"/>
</dbReference>
<feature type="transmembrane region" description="Helical" evidence="5">
    <location>
        <begin position="24"/>
        <end position="43"/>
    </location>
</feature>
<feature type="transmembrane region" description="Helical" evidence="5">
    <location>
        <begin position="181"/>
        <end position="202"/>
    </location>
</feature>
<keyword evidence="4 5" id="KW-0472">Membrane</keyword>
<dbReference type="AlphaFoldDB" id="A0A9W5RFJ5"/>
<feature type="transmembrane region" description="Helical" evidence="5">
    <location>
        <begin position="100"/>
        <end position="119"/>
    </location>
</feature>
<reference evidence="7 8" key="1">
    <citation type="submission" date="2013-05" db="EMBL/GenBank/DDBJ databases">
        <title>The Genome Sequence of Actinomyces europaeus ACS-120-V-COL10B.</title>
        <authorList>
            <consortium name="The Broad Institute Genomics Platform"/>
            <person name="Earl A."/>
            <person name="Ward D."/>
            <person name="Feldgarden M."/>
            <person name="Gevers D."/>
            <person name="Saerens B."/>
            <person name="Vaneechoutte M."/>
            <person name="Walker B."/>
            <person name="Young S."/>
            <person name="Zeng Q."/>
            <person name="Gargeya S."/>
            <person name="Fitzgerald M."/>
            <person name="Haas B."/>
            <person name="Abouelleil A."/>
            <person name="Allen A.W."/>
            <person name="Alvarado L."/>
            <person name="Arachchi H.M."/>
            <person name="Berlin A.M."/>
            <person name="Chapman S.B."/>
            <person name="Gainer-Dewar J."/>
            <person name="Goldberg J."/>
            <person name="Griggs A."/>
            <person name="Gujja S."/>
            <person name="Hansen M."/>
            <person name="Howarth C."/>
            <person name="Imamovic A."/>
            <person name="Ireland A."/>
            <person name="Larimer J."/>
            <person name="McCowan C."/>
            <person name="Murphy C."/>
            <person name="Pearson M."/>
            <person name="Poon T.W."/>
            <person name="Priest M."/>
            <person name="Roberts A."/>
            <person name="Saif S."/>
            <person name="Shea T."/>
            <person name="Sisk P."/>
            <person name="Sykes S."/>
            <person name="Wortman J."/>
            <person name="Nusbaum C."/>
            <person name="Birren B."/>
        </authorList>
    </citation>
    <scope>NUCLEOTIDE SEQUENCE [LARGE SCALE GENOMIC DNA]</scope>
    <source>
        <strain evidence="7 8">ACS-120-V-Col10b</strain>
    </source>
</reference>
<keyword evidence="8" id="KW-1185">Reference proteome</keyword>
<evidence type="ECO:0000256" key="5">
    <source>
        <dbReference type="SAM" id="Phobius"/>
    </source>
</evidence>
<sequence>MAYRIDPRVQEVMPRGRGTIMERLAGPLGVVLLVWVVFLLQPLGGRELLLNFGVPAHDFSRPWTYFTSIFLHGSVAHVSGNTTFLALLGVTIGLEGKRRWLAVFAGSAIGAGLFISAFTPAGLTIGASGIVFGYFGYILAAALVERTPRVKLVRIVVAIALLSAYSATIIVGFLPSGGVSWQAHVGGFVGGIVVAVIAEKVVEPRSENAARRPPNPY</sequence>
<dbReference type="EMBL" id="AGWN01000001">
    <property type="protein sequence ID" value="EPD31511.1"/>
    <property type="molecule type" value="Genomic_DNA"/>
</dbReference>
<comment type="subcellular location">
    <subcellularLocation>
        <location evidence="1">Membrane</location>
        <topology evidence="1">Multi-pass membrane protein</topology>
    </subcellularLocation>
</comment>
<keyword evidence="2 5" id="KW-0812">Transmembrane</keyword>
<evidence type="ECO:0000256" key="2">
    <source>
        <dbReference type="ARBA" id="ARBA00022692"/>
    </source>
</evidence>
<comment type="caution">
    <text evidence="7">The sequence shown here is derived from an EMBL/GenBank/DDBJ whole genome shotgun (WGS) entry which is preliminary data.</text>
</comment>
<dbReference type="InterPro" id="IPR050925">
    <property type="entry name" value="Rhomboid_protease_S54"/>
</dbReference>
<dbReference type="Pfam" id="PF01694">
    <property type="entry name" value="Rhomboid"/>
    <property type="match status" value="1"/>
</dbReference>